<proteinExistence type="predicted"/>
<name>A0AAW2FGA2_9HYME</name>
<dbReference type="EMBL" id="JADYXP020000011">
    <property type="protein sequence ID" value="KAL0114115.1"/>
    <property type="molecule type" value="Genomic_DNA"/>
</dbReference>
<dbReference type="Proteomes" id="UP001430953">
    <property type="component" value="Unassembled WGS sequence"/>
</dbReference>
<organism evidence="1 2">
    <name type="scientific">Cardiocondyla obscurior</name>
    <dbReference type="NCBI Taxonomy" id="286306"/>
    <lineage>
        <taxon>Eukaryota</taxon>
        <taxon>Metazoa</taxon>
        <taxon>Ecdysozoa</taxon>
        <taxon>Arthropoda</taxon>
        <taxon>Hexapoda</taxon>
        <taxon>Insecta</taxon>
        <taxon>Pterygota</taxon>
        <taxon>Neoptera</taxon>
        <taxon>Endopterygota</taxon>
        <taxon>Hymenoptera</taxon>
        <taxon>Apocrita</taxon>
        <taxon>Aculeata</taxon>
        <taxon>Formicoidea</taxon>
        <taxon>Formicidae</taxon>
        <taxon>Myrmicinae</taxon>
        <taxon>Cardiocondyla</taxon>
    </lineage>
</organism>
<accession>A0AAW2FGA2</accession>
<evidence type="ECO:0000313" key="2">
    <source>
        <dbReference type="Proteomes" id="UP001430953"/>
    </source>
</evidence>
<comment type="caution">
    <text evidence="1">The sequence shown here is derived from an EMBL/GenBank/DDBJ whole genome shotgun (WGS) entry which is preliminary data.</text>
</comment>
<dbReference type="AlphaFoldDB" id="A0AAW2FGA2"/>
<evidence type="ECO:0000313" key="1">
    <source>
        <dbReference type="EMBL" id="KAL0114115.1"/>
    </source>
</evidence>
<sequence length="146" mass="16860">MGLKTGSSNIIEEHFIFTRVRETHMRALKLARDQVTKKMRLARLLPLRDNFYLPKADALRITAVFTLHFARNMSGANSIILIRELFDPGRPGIYEDLSPEIDPRSIRSSASAQTQSDPGLARFIRDISTFICFEFVQLNQFFFFFI</sequence>
<gene>
    <name evidence="1" type="ORF">PUN28_011435</name>
</gene>
<protein>
    <submittedName>
        <fullName evidence="1">Uncharacterized protein</fullName>
    </submittedName>
</protein>
<keyword evidence="2" id="KW-1185">Reference proteome</keyword>
<reference evidence="1 2" key="1">
    <citation type="submission" date="2023-03" db="EMBL/GenBank/DDBJ databases">
        <title>High recombination rates correlate with genetic variation in Cardiocondyla obscurior ants.</title>
        <authorList>
            <person name="Errbii M."/>
        </authorList>
    </citation>
    <scope>NUCLEOTIDE SEQUENCE [LARGE SCALE GENOMIC DNA]</scope>
    <source>
        <strain evidence="1">Alpha-2009</strain>
        <tissue evidence="1">Whole body</tissue>
    </source>
</reference>